<evidence type="ECO:0000259" key="1">
    <source>
        <dbReference type="Pfam" id="PF24032"/>
    </source>
</evidence>
<evidence type="ECO:0000313" key="3">
    <source>
        <dbReference type="Proteomes" id="UP000275368"/>
    </source>
</evidence>
<dbReference type="Proteomes" id="UP000275368">
    <property type="component" value="Chromosome"/>
</dbReference>
<evidence type="ECO:0000313" key="2">
    <source>
        <dbReference type="EMBL" id="BBH19863.1"/>
    </source>
</evidence>
<protein>
    <recommendedName>
        <fullName evidence="1">YqbQ/XkdQ domain-containing protein</fullName>
    </recommendedName>
</protein>
<dbReference type="SUPFAM" id="SSF69279">
    <property type="entry name" value="Phage tail proteins"/>
    <property type="match status" value="1"/>
</dbReference>
<sequence>MFEIILDNKNGTLWNITELVTSATWQTSRLGKAGSLEITFVDDLYQRNPDFIYEVGNVIRVRRENKGIFYGYIFEVNEEASREIKLKAYDQIRYLLNSESYVFVNKTATEIIKTIISDTQLTLDSSNFADTLKPIPKMSAESQQMLDTVFKALSETTAISKKIYIFYDDFGQLKLTPLEDMKLDLILGDNSLVTNFSRSYSIDSDTYNYVVMTQKNEESGATKKYIAMDSGTIAKWGKLQLNRTADEKLNKAQINEILDAALALKNRPVSTLKIEVLGDIQVRAGSMIQVEIKEIELNGIFIVKECQHKFTGDEHTMSLELEGKL</sequence>
<organism evidence="2 3">
    <name type="scientific">Paenibacillus baekrokdamisoli</name>
    <dbReference type="NCBI Taxonomy" id="1712516"/>
    <lineage>
        <taxon>Bacteria</taxon>
        <taxon>Bacillati</taxon>
        <taxon>Bacillota</taxon>
        <taxon>Bacilli</taxon>
        <taxon>Bacillales</taxon>
        <taxon>Paenibacillaceae</taxon>
        <taxon>Paenibacillus</taxon>
    </lineage>
</organism>
<dbReference type="KEGG" id="pbk:Back11_12080"/>
<dbReference type="AlphaFoldDB" id="A0A3G9J520"/>
<keyword evidence="3" id="KW-1185">Reference proteome</keyword>
<dbReference type="Pfam" id="PF24032">
    <property type="entry name" value="YQBQ"/>
    <property type="match status" value="1"/>
</dbReference>
<reference evidence="2 3" key="1">
    <citation type="submission" date="2018-11" db="EMBL/GenBank/DDBJ databases">
        <title>Complete genome sequence of Paenibacillus baekrokdamisoli strain KCTC 33723.</title>
        <authorList>
            <person name="Kang S.W."/>
            <person name="Lee K.C."/>
            <person name="Kim K.K."/>
            <person name="Kim J.S."/>
            <person name="Kim D.S."/>
            <person name="Ko S.H."/>
            <person name="Yang S.H."/>
            <person name="Lee J.S."/>
        </authorList>
    </citation>
    <scope>NUCLEOTIDE SEQUENCE [LARGE SCALE GENOMIC DNA]</scope>
    <source>
        <strain evidence="2 3">KCTC 33723</strain>
    </source>
</reference>
<dbReference type="InterPro" id="IPR056937">
    <property type="entry name" value="YqbQ/XkdQ"/>
</dbReference>
<dbReference type="OrthoDB" id="1698671at2"/>
<name>A0A3G9J520_9BACL</name>
<dbReference type="RefSeq" id="WP_125654519.1">
    <property type="nucleotide sequence ID" value="NZ_AP019308.1"/>
</dbReference>
<dbReference type="EMBL" id="AP019308">
    <property type="protein sequence ID" value="BBH19863.1"/>
    <property type="molecule type" value="Genomic_DNA"/>
</dbReference>
<proteinExistence type="predicted"/>
<feature type="domain" description="YqbQ/XkdQ" evidence="1">
    <location>
        <begin position="24"/>
        <end position="322"/>
    </location>
</feature>
<accession>A0A3G9J520</accession>
<gene>
    <name evidence="2" type="ORF">Back11_12080</name>
</gene>